<protein>
    <recommendedName>
        <fullName evidence="1">DUF7695 domain-containing protein</fullName>
    </recommendedName>
</protein>
<dbReference type="AlphaFoldDB" id="A0A6N2U861"/>
<dbReference type="Pfam" id="PF24749">
    <property type="entry name" value="DUF7695"/>
    <property type="match status" value="1"/>
</dbReference>
<evidence type="ECO:0000313" key="2">
    <source>
        <dbReference type="EMBL" id="VYT13677.1"/>
    </source>
</evidence>
<accession>A0A6N2U861</accession>
<evidence type="ECO:0000259" key="1">
    <source>
        <dbReference type="Pfam" id="PF24749"/>
    </source>
</evidence>
<feature type="domain" description="DUF7695" evidence="1">
    <location>
        <begin position="2"/>
        <end position="58"/>
    </location>
</feature>
<organism evidence="2">
    <name type="scientific">Blautia hansenii</name>
    <name type="common">Ruminococcus hansenii</name>
    <dbReference type="NCBI Taxonomy" id="1322"/>
    <lineage>
        <taxon>Bacteria</taxon>
        <taxon>Bacillati</taxon>
        <taxon>Bacillota</taxon>
        <taxon>Clostridia</taxon>
        <taxon>Lachnospirales</taxon>
        <taxon>Lachnospiraceae</taxon>
        <taxon>Blautia</taxon>
    </lineage>
</organism>
<dbReference type="InterPro" id="IPR056112">
    <property type="entry name" value="DUF7695"/>
</dbReference>
<gene>
    <name evidence="2" type="ORF">BHLFYP23_00305</name>
</gene>
<reference evidence="2" key="1">
    <citation type="submission" date="2019-11" db="EMBL/GenBank/DDBJ databases">
        <authorList>
            <person name="Feng L."/>
        </authorList>
    </citation>
    <scope>NUCLEOTIDE SEQUENCE</scope>
    <source>
        <strain evidence="2">BhanseniiLFYP23</strain>
    </source>
</reference>
<sequence>MKIIVNKIKCKKCRDVIESKSVHDFKFCKCGAVAVDGGQDYLKRCGNREDWEELSEVER</sequence>
<dbReference type="EMBL" id="CACRSY010000012">
    <property type="protein sequence ID" value="VYT13677.1"/>
    <property type="molecule type" value="Genomic_DNA"/>
</dbReference>
<proteinExistence type="predicted"/>
<name>A0A6N2U861_BLAHA</name>